<feature type="signal peptide" evidence="2">
    <location>
        <begin position="1"/>
        <end position="17"/>
    </location>
</feature>
<reference evidence="4" key="1">
    <citation type="submission" date="2017-03" db="EMBL/GenBank/DDBJ databases">
        <title>Phytopthora megakarya and P. palmivora, two closely related causual agents of cacao black pod achieved similar genome size and gene model numbers by different mechanisms.</title>
        <authorList>
            <person name="Ali S."/>
            <person name="Shao J."/>
            <person name="Larry D.J."/>
            <person name="Kronmiller B."/>
            <person name="Shen D."/>
            <person name="Strem M.D."/>
            <person name="Melnick R.L."/>
            <person name="Guiltinan M.J."/>
            <person name="Tyler B.M."/>
            <person name="Meinhardt L.W."/>
            <person name="Bailey B.A."/>
        </authorList>
    </citation>
    <scope>NUCLEOTIDE SEQUENCE [LARGE SCALE GENOMIC DNA]</scope>
    <source>
        <strain evidence="4">zdho120</strain>
    </source>
</reference>
<accession>A0A225WPV4</accession>
<feature type="region of interest" description="Disordered" evidence="1">
    <location>
        <begin position="105"/>
        <end position="224"/>
    </location>
</feature>
<comment type="caution">
    <text evidence="3">The sequence shown here is derived from an EMBL/GenBank/DDBJ whole genome shotgun (WGS) entry which is preliminary data.</text>
</comment>
<evidence type="ECO:0000256" key="2">
    <source>
        <dbReference type="SAM" id="SignalP"/>
    </source>
</evidence>
<name>A0A225WPV4_9STRA</name>
<evidence type="ECO:0000313" key="4">
    <source>
        <dbReference type="Proteomes" id="UP000198211"/>
    </source>
</evidence>
<feature type="compositionally biased region" description="Basic and acidic residues" evidence="1">
    <location>
        <begin position="105"/>
        <end position="114"/>
    </location>
</feature>
<dbReference type="Proteomes" id="UP000198211">
    <property type="component" value="Unassembled WGS sequence"/>
</dbReference>
<feature type="chain" id="PRO_5013189093" evidence="2">
    <location>
        <begin position="18"/>
        <end position="548"/>
    </location>
</feature>
<keyword evidence="2" id="KW-0732">Signal</keyword>
<feature type="region of interest" description="Disordered" evidence="1">
    <location>
        <begin position="405"/>
        <end position="451"/>
    </location>
</feature>
<evidence type="ECO:0000313" key="3">
    <source>
        <dbReference type="EMBL" id="OWZ19572.1"/>
    </source>
</evidence>
<protein>
    <submittedName>
        <fullName evidence="3">Uncharacterized protein</fullName>
    </submittedName>
</protein>
<gene>
    <name evidence="3" type="ORF">PHMEG_0006151</name>
</gene>
<feature type="compositionally biased region" description="Low complexity" evidence="1">
    <location>
        <begin position="42"/>
        <end position="72"/>
    </location>
</feature>
<feature type="compositionally biased region" description="Polar residues" evidence="1">
    <location>
        <begin position="419"/>
        <end position="439"/>
    </location>
</feature>
<organism evidence="3 4">
    <name type="scientific">Phytophthora megakarya</name>
    <dbReference type="NCBI Taxonomy" id="4795"/>
    <lineage>
        <taxon>Eukaryota</taxon>
        <taxon>Sar</taxon>
        <taxon>Stramenopiles</taxon>
        <taxon>Oomycota</taxon>
        <taxon>Peronosporomycetes</taxon>
        <taxon>Peronosporales</taxon>
        <taxon>Peronosporaceae</taxon>
        <taxon>Phytophthora</taxon>
    </lineage>
</organism>
<dbReference type="AlphaFoldDB" id="A0A225WPV4"/>
<feature type="compositionally biased region" description="Basic and acidic residues" evidence="1">
    <location>
        <begin position="405"/>
        <end position="418"/>
    </location>
</feature>
<feature type="region of interest" description="Disordered" evidence="1">
    <location>
        <begin position="27"/>
        <end position="86"/>
    </location>
</feature>
<evidence type="ECO:0000256" key="1">
    <source>
        <dbReference type="SAM" id="MobiDB-lite"/>
    </source>
</evidence>
<proteinExistence type="predicted"/>
<sequence length="548" mass="60409">MILAVLLIYQALAVLLSDRCPTISKIRSSKRTPVSSPAAKRTPVSSPVSASTSVSTPVVDPASVPASSHVSAVPPPPLGGTTGKNFSVDKYYELQDKKLELRAKQRPEAAKLDSPKTIFDGSSILSADSGIPVDYEDGEFEDEATSSSQSHESKPASGTRRPREDDSDASSSKRPRSSSDAVPSRLEALAITSERRDATRTDDTGREPWMPSQKVIDDRYGATAPPNEIPLYVDSRIVDDAEAAAKHFDNLTKQRRDYYISLYHELRYWSSKKTSGRSRVPECQALCQSWNQFVANFNSGPAYRERIASARERFIKFSKPSVVQPVHEGSVNANIPCAVPEGVHCPRCPTGAPRISERDLTGYTTNRVPANVKALRAKLVCTRQHSSVSVVGFVRHHLFRTVRHQDVSGKPRISKETRLSPTSTKTNRTFSDWYDQQSDPPRGGSYRGQSYASVGGVGRSSYGQPRVDQGLQALHARVEALWTVQVSESAEVRQLLLLQKACVADVAQTASNIRVEVFEQVRPLQEKVKRLEEKLRMLRVSSSTSHHG</sequence>
<feature type="compositionally biased region" description="Basic and acidic residues" evidence="1">
    <location>
        <begin position="193"/>
        <end position="206"/>
    </location>
</feature>
<keyword evidence="4" id="KW-1185">Reference proteome</keyword>
<feature type="compositionally biased region" description="Acidic residues" evidence="1">
    <location>
        <begin position="134"/>
        <end position="144"/>
    </location>
</feature>
<dbReference type="EMBL" id="NBNE01000426">
    <property type="protein sequence ID" value="OWZ19572.1"/>
    <property type="molecule type" value="Genomic_DNA"/>
</dbReference>